<organism evidence="9 10">
    <name type="scientific">Zingiber officinale</name>
    <name type="common">Ginger</name>
    <name type="synonym">Amomum zingiber</name>
    <dbReference type="NCBI Taxonomy" id="94328"/>
    <lineage>
        <taxon>Eukaryota</taxon>
        <taxon>Viridiplantae</taxon>
        <taxon>Streptophyta</taxon>
        <taxon>Embryophyta</taxon>
        <taxon>Tracheophyta</taxon>
        <taxon>Spermatophyta</taxon>
        <taxon>Magnoliopsida</taxon>
        <taxon>Liliopsida</taxon>
        <taxon>Zingiberales</taxon>
        <taxon>Zingiberaceae</taxon>
        <taxon>Zingiber</taxon>
    </lineage>
</organism>
<keyword evidence="5" id="KW-0804">Transcription</keyword>
<keyword evidence="6" id="KW-0539">Nucleus</keyword>
<evidence type="ECO:0000256" key="4">
    <source>
        <dbReference type="ARBA" id="ARBA00023125"/>
    </source>
</evidence>
<keyword evidence="2" id="KW-0936">Ethylene signaling pathway</keyword>
<protein>
    <recommendedName>
        <fullName evidence="8">AP2/ERF domain-containing protein</fullName>
    </recommendedName>
</protein>
<accession>A0A8J5LUP6</accession>
<dbReference type="GO" id="GO:0003700">
    <property type="term" value="F:DNA-binding transcription factor activity"/>
    <property type="evidence" value="ECO:0007669"/>
    <property type="project" value="InterPro"/>
</dbReference>
<dbReference type="Proteomes" id="UP000734854">
    <property type="component" value="Unassembled WGS sequence"/>
</dbReference>
<comment type="similarity">
    <text evidence="7">Belongs to the AP2/ERF transcription factor family. ERF subfamily.</text>
</comment>
<dbReference type="GO" id="GO:0005634">
    <property type="term" value="C:nucleus"/>
    <property type="evidence" value="ECO:0007669"/>
    <property type="project" value="UniProtKB-SubCell"/>
</dbReference>
<evidence type="ECO:0000256" key="5">
    <source>
        <dbReference type="ARBA" id="ARBA00023163"/>
    </source>
</evidence>
<keyword evidence="3" id="KW-0805">Transcription regulation</keyword>
<evidence type="ECO:0000259" key="8">
    <source>
        <dbReference type="PROSITE" id="PS51032"/>
    </source>
</evidence>
<name>A0A8J5LUP6_ZINOF</name>
<evidence type="ECO:0000256" key="2">
    <source>
        <dbReference type="ARBA" id="ARBA00022745"/>
    </source>
</evidence>
<keyword evidence="10" id="KW-1185">Reference proteome</keyword>
<dbReference type="SMART" id="SM00380">
    <property type="entry name" value="AP2"/>
    <property type="match status" value="1"/>
</dbReference>
<proteinExistence type="inferred from homology"/>
<reference evidence="9 10" key="1">
    <citation type="submission" date="2020-08" db="EMBL/GenBank/DDBJ databases">
        <title>Plant Genome Project.</title>
        <authorList>
            <person name="Zhang R.-G."/>
        </authorList>
    </citation>
    <scope>NUCLEOTIDE SEQUENCE [LARGE SCALE GENOMIC DNA]</scope>
    <source>
        <tissue evidence="9">Rhizome</tissue>
    </source>
</reference>
<dbReference type="CDD" id="cd00018">
    <property type="entry name" value="AP2"/>
    <property type="match status" value="1"/>
</dbReference>
<evidence type="ECO:0000256" key="3">
    <source>
        <dbReference type="ARBA" id="ARBA00023015"/>
    </source>
</evidence>
<dbReference type="GO" id="GO:0009873">
    <property type="term" value="P:ethylene-activated signaling pathway"/>
    <property type="evidence" value="ECO:0007669"/>
    <property type="project" value="UniProtKB-KW"/>
</dbReference>
<comment type="subcellular location">
    <subcellularLocation>
        <location evidence="1">Nucleus</location>
    </subcellularLocation>
</comment>
<dbReference type="Pfam" id="PF00847">
    <property type="entry name" value="AP2"/>
    <property type="match status" value="1"/>
</dbReference>
<dbReference type="GO" id="GO:0003677">
    <property type="term" value="F:DNA binding"/>
    <property type="evidence" value="ECO:0007669"/>
    <property type="project" value="UniProtKB-KW"/>
</dbReference>
<dbReference type="PANTHER" id="PTHR31729">
    <property type="entry name" value="ETHYLENE-RESPONSIVE TRANSCRIPTION FACTOR RAP2-1-RELATED"/>
    <property type="match status" value="1"/>
</dbReference>
<feature type="domain" description="AP2/ERF" evidence="8">
    <location>
        <begin position="9"/>
        <end position="68"/>
    </location>
</feature>
<dbReference type="OrthoDB" id="1849108at2759"/>
<gene>
    <name evidence="9" type="ORF">ZIOFF_000893</name>
</gene>
<comment type="caution">
    <text evidence="9">The sequence shown here is derived from an EMBL/GenBank/DDBJ whole genome shotgun (WGS) entry which is preliminary data.</text>
</comment>
<dbReference type="InterPro" id="IPR001471">
    <property type="entry name" value="AP2/ERF_dom"/>
</dbReference>
<evidence type="ECO:0000313" key="10">
    <source>
        <dbReference type="Proteomes" id="UP000734854"/>
    </source>
</evidence>
<sequence length="146" mass="15877">MNPPTSERKYKGARRRPWGKWVSEIRVPGTRERLWLGSYSTPEAAAVAHDTAVFFLHGPGAPCGLNFPDRVAGLAWASLSPTSVQRVASESGMDVDAQLVVLTSPQAAAAQPVEPVEPEMLDEVRQEAIRGSRIGRQREEIIGDAC</sequence>
<dbReference type="PANTHER" id="PTHR31729:SF0">
    <property type="entry name" value="ETHYLENE-RESPONSIVE TRANSCRIPTION FACTOR RAP2-10"/>
    <property type="match status" value="1"/>
</dbReference>
<keyword evidence="4" id="KW-0238">DNA-binding</keyword>
<dbReference type="EMBL" id="JACMSC010000001">
    <property type="protein sequence ID" value="KAG6535863.1"/>
    <property type="molecule type" value="Genomic_DNA"/>
</dbReference>
<evidence type="ECO:0000313" key="9">
    <source>
        <dbReference type="EMBL" id="KAG6535863.1"/>
    </source>
</evidence>
<evidence type="ECO:0000256" key="6">
    <source>
        <dbReference type="ARBA" id="ARBA00023242"/>
    </source>
</evidence>
<evidence type="ECO:0000256" key="1">
    <source>
        <dbReference type="ARBA" id="ARBA00004123"/>
    </source>
</evidence>
<dbReference type="PROSITE" id="PS51032">
    <property type="entry name" value="AP2_ERF"/>
    <property type="match status" value="1"/>
</dbReference>
<dbReference type="AlphaFoldDB" id="A0A8J5LUP6"/>
<evidence type="ECO:0000256" key="7">
    <source>
        <dbReference type="ARBA" id="ARBA00024343"/>
    </source>
</evidence>